<evidence type="ECO:0000313" key="1">
    <source>
        <dbReference type="EMBL" id="GIY46816.1"/>
    </source>
</evidence>
<reference evidence="1 2" key="1">
    <citation type="submission" date="2021-06" db="EMBL/GenBank/DDBJ databases">
        <title>Caerostris darwini draft genome.</title>
        <authorList>
            <person name="Kono N."/>
            <person name="Arakawa K."/>
        </authorList>
    </citation>
    <scope>NUCLEOTIDE SEQUENCE [LARGE SCALE GENOMIC DNA]</scope>
</reference>
<gene>
    <name evidence="1" type="ORF">CDAR_271411</name>
</gene>
<dbReference type="Proteomes" id="UP001054837">
    <property type="component" value="Unassembled WGS sequence"/>
</dbReference>
<evidence type="ECO:0000313" key="2">
    <source>
        <dbReference type="Proteomes" id="UP001054837"/>
    </source>
</evidence>
<comment type="caution">
    <text evidence="1">The sequence shown here is derived from an EMBL/GenBank/DDBJ whole genome shotgun (WGS) entry which is preliminary data.</text>
</comment>
<organism evidence="1 2">
    <name type="scientific">Caerostris darwini</name>
    <dbReference type="NCBI Taxonomy" id="1538125"/>
    <lineage>
        <taxon>Eukaryota</taxon>
        <taxon>Metazoa</taxon>
        <taxon>Ecdysozoa</taxon>
        <taxon>Arthropoda</taxon>
        <taxon>Chelicerata</taxon>
        <taxon>Arachnida</taxon>
        <taxon>Araneae</taxon>
        <taxon>Araneomorphae</taxon>
        <taxon>Entelegynae</taxon>
        <taxon>Araneoidea</taxon>
        <taxon>Araneidae</taxon>
        <taxon>Caerostris</taxon>
    </lineage>
</organism>
<keyword evidence="2" id="KW-1185">Reference proteome</keyword>
<protein>
    <submittedName>
        <fullName evidence="1">Uncharacterized protein</fullName>
    </submittedName>
</protein>
<dbReference type="EMBL" id="BPLQ01009821">
    <property type="protein sequence ID" value="GIY46816.1"/>
    <property type="molecule type" value="Genomic_DNA"/>
</dbReference>
<proteinExistence type="predicted"/>
<name>A0AAV4TNX1_9ARAC</name>
<sequence>MVPQKMRAKFTLATNHRPRHMRSKIKSNRLYEPSKVSSIKLDLVVGSTSCALTTVRRRFRNLEEENSITSDDESCSH</sequence>
<accession>A0AAV4TNX1</accession>
<dbReference type="AlphaFoldDB" id="A0AAV4TNX1"/>